<feature type="transmembrane region" description="Helical" evidence="2">
    <location>
        <begin position="331"/>
        <end position="353"/>
    </location>
</feature>
<evidence type="ECO:0000256" key="2">
    <source>
        <dbReference type="SAM" id="Phobius"/>
    </source>
</evidence>
<keyword evidence="4" id="KW-0012">Acyltransferase</keyword>
<proteinExistence type="predicted"/>
<feature type="transmembrane region" description="Helical" evidence="2">
    <location>
        <begin position="209"/>
        <end position="232"/>
    </location>
</feature>
<feature type="transmembrane region" description="Helical" evidence="2">
    <location>
        <begin position="63"/>
        <end position="85"/>
    </location>
</feature>
<evidence type="ECO:0000256" key="1">
    <source>
        <dbReference type="SAM" id="MobiDB-lite"/>
    </source>
</evidence>
<feature type="transmembrane region" description="Helical" evidence="2">
    <location>
        <begin position="106"/>
        <end position="128"/>
    </location>
</feature>
<dbReference type="PANTHER" id="PTHR23028">
    <property type="entry name" value="ACETYLTRANSFERASE"/>
    <property type="match status" value="1"/>
</dbReference>
<dbReference type="InterPro" id="IPR002656">
    <property type="entry name" value="Acyl_transf_3_dom"/>
</dbReference>
<feature type="transmembrane region" description="Helical" evidence="2">
    <location>
        <begin position="267"/>
        <end position="288"/>
    </location>
</feature>
<keyword evidence="5" id="KW-1185">Reference proteome</keyword>
<comment type="caution">
    <text evidence="4">The sequence shown here is derived from an EMBL/GenBank/DDBJ whole genome shotgun (WGS) entry which is preliminary data.</text>
</comment>
<organism evidence="4 5">
    <name type="scientific">Dyella agri</name>
    <dbReference type="NCBI Taxonomy" id="1926869"/>
    <lineage>
        <taxon>Bacteria</taxon>
        <taxon>Pseudomonadati</taxon>
        <taxon>Pseudomonadota</taxon>
        <taxon>Gammaproteobacteria</taxon>
        <taxon>Lysobacterales</taxon>
        <taxon>Rhodanobacteraceae</taxon>
        <taxon>Dyella</taxon>
    </lineage>
</organism>
<feature type="transmembrane region" description="Helical" evidence="2">
    <location>
        <begin position="239"/>
        <end position="261"/>
    </location>
</feature>
<sequence>MKGATASPLAGPTGPAPNATANRMPSLDGLRAISILMVCYGHLCGTRHFPISIAQYGRWCGDVAHLGVLVFFVISGFLITSLLMSEREATGGVSLKRFYLRRIVRIFPAFYAFVLVMAIATAAGMTQLSGRDFAYALTYTVNFEPDRSMQIGHLWSLSVEEQFYLLWPLTLRVLRGRRALLAAVAAICVGPLVRFAMHEWIANVDPHFPASMLTSFPAMFDYLAAGCALALLRPWLLTRAWYLCLTGSRWLLLAVPLVLLVNRMGSQPMAILLGSPVMNLCLALLIEASTRHARNLVGRFLNWRPVMFLGVLSYSLYLWQMPFLDHRSNAWMNAFPQNLMLVFLAALASYFLVERPFVRLRRRLRSGTDQGCNHDAGGICIPN</sequence>
<dbReference type="GO" id="GO:0016746">
    <property type="term" value="F:acyltransferase activity"/>
    <property type="evidence" value="ECO:0007669"/>
    <property type="project" value="UniProtKB-KW"/>
</dbReference>
<feature type="domain" description="Acyltransferase 3" evidence="3">
    <location>
        <begin position="25"/>
        <end position="348"/>
    </location>
</feature>
<dbReference type="Pfam" id="PF01757">
    <property type="entry name" value="Acyl_transf_3"/>
    <property type="match status" value="1"/>
</dbReference>
<keyword evidence="2" id="KW-0472">Membrane</keyword>
<dbReference type="EMBL" id="JADIKL010000007">
    <property type="protein sequence ID" value="MFK2931819.1"/>
    <property type="molecule type" value="Genomic_DNA"/>
</dbReference>
<evidence type="ECO:0000313" key="5">
    <source>
        <dbReference type="Proteomes" id="UP001620397"/>
    </source>
</evidence>
<keyword evidence="2" id="KW-0812">Transmembrane</keyword>
<dbReference type="PANTHER" id="PTHR23028:SF53">
    <property type="entry name" value="ACYL_TRANSF_3 DOMAIN-CONTAINING PROTEIN"/>
    <property type="match status" value="1"/>
</dbReference>
<evidence type="ECO:0000259" key="3">
    <source>
        <dbReference type="Pfam" id="PF01757"/>
    </source>
</evidence>
<reference evidence="4 5" key="1">
    <citation type="submission" date="2020-10" db="EMBL/GenBank/DDBJ databases">
        <title>Phylogeny of dyella-like bacteria.</title>
        <authorList>
            <person name="Fu J."/>
        </authorList>
    </citation>
    <scope>NUCLEOTIDE SEQUENCE [LARGE SCALE GENOMIC DNA]</scope>
    <source>
        <strain evidence="4 5">DKC-1</strain>
    </source>
</reference>
<feature type="region of interest" description="Disordered" evidence="1">
    <location>
        <begin position="1"/>
        <end position="20"/>
    </location>
</feature>
<accession>A0ABW8KI57</accession>
<keyword evidence="2" id="KW-1133">Transmembrane helix</keyword>
<evidence type="ECO:0000313" key="4">
    <source>
        <dbReference type="EMBL" id="MFK2931819.1"/>
    </source>
</evidence>
<dbReference type="Proteomes" id="UP001620397">
    <property type="component" value="Unassembled WGS sequence"/>
</dbReference>
<gene>
    <name evidence="4" type="ORF">ISP14_13560</name>
</gene>
<feature type="transmembrane region" description="Helical" evidence="2">
    <location>
        <begin position="300"/>
        <end position="319"/>
    </location>
</feature>
<protein>
    <submittedName>
        <fullName evidence="4">Acyltransferase</fullName>
    </submittedName>
</protein>
<name>A0ABW8KI57_9GAMM</name>
<dbReference type="InterPro" id="IPR050879">
    <property type="entry name" value="Acyltransferase_3"/>
</dbReference>
<feature type="compositionally biased region" description="Low complexity" evidence="1">
    <location>
        <begin position="8"/>
        <end position="20"/>
    </location>
</feature>
<keyword evidence="4" id="KW-0808">Transferase</keyword>